<reference evidence="2" key="2">
    <citation type="submission" date="2020-11" db="EMBL/GenBank/DDBJ databases">
        <authorList>
            <person name="McCartney M.A."/>
            <person name="Auch B."/>
            <person name="Kono T."/>
            <person name="Mallez S."/>
            <person name="Becker A."/>
            <person name="Gohl D.M."/>
            <person name="Silverstein K.A.T."/>
            <person name="Koren S."/>
            <person name="Bechman K.B."/>
            <person name="Herman A."/>
            <person name="Abrahante J.E."/>
            <person name="Garbe J."/>
        </authorList>
    </citation>
    <scope>NUCLEOTIDE SEQUENCE</scope>
    <source>
        <strain evidence="2">Duluth1</strain>
        <tissue evidence="2">Whole animal</tissue>
    </source>
</reference>
<gene>
    <name evidence="2" type="ORF">DPMN_076088</name>
</gene>
<name>A0A9D4BM40_DREPO</name>
<evidence type="ECO:0000313" key="3">
    <source>
        <dbReference type="Proteomes" id="UP000828390"/>
    </source>
</evidence>
<protein>
    <submittedName>
        <fullName evidence="2">Uncharacterized protein</fullName>
    </submittedName>
</protein>
<reference evidence="2" key="1">
    <citation type="journal article" date="2019" name="bioRxiv">
        <title>The Genome of the Zebra Mussel, Dreissena polymorpha: A Resource for Invasive Species Research.</title>
        <authorList>
            <person name="McCartney M.A."/>
            <person name="Auch B."/>
            <person name="Kono T."/>
            <person name="Mallez S."/>
            <person name="Zhang Y."/>
            <person name="Obille A."/>
            <person name="Becker A."/>
            <person name="Abrahante J.E."/>
            <person name="Garbe J."/>
            <person name="Badalamenti J.P."/>
            <person name="Herman A."/>
            <person name="Mangelson H."/>
            <person name="Liachko I."/>
            <person name="Sullivan S."/>
            <person name="Sone E.D."/>
            <person name="Koren S."/>
            <person name="Silverstein K.A.T."/>
            <person name="Beckman K.B."/>
            <person name="Gohl D.M."/>
        </authorList>
    </citation>
    <scope>NUCLEOTIDE SEQUENCE</scope>
    <source>
        <strain evidence="2">Duluth1</strain>
        <tissue evidence="2">Whole animal</tissue>
    </source>
</reference>
<dbReference type="AlphaFoldDB" id="A0A9D4BM40"/>
<organism evidence="2 3">
    <name type="scientific">Dreissena polymorpha</name>
    <name type="common">Zebra mussel</name>
    <name type="synonym">Mytilus polymorpha</name>
    <dbReference type="NCBI Taxonomy" id="45954"/>
    <lineage>
        <taxon>Eukaryota</taxon>
        <taxon>Metazoa</taxon>
        <taxon>Spiralia</taxon>
        <taxon>Lophotrochozoa</taxon>
        <taxon>Mollusca</taxon>
        <taxon>Bivalvia</taxon>
        <taxon>Autobranchia</taxon>
        <taxon>Heteroconchia</taxon>
        <taxon>Euheterodonta</taxon>
        <taxon>Imparidentia</taxon>
        <taxon>Neoheterodontei</taxon>
        <taxon>Myida</taxon>
        <taxon>Dreissenoidea</taxon>
        <taxon>Dreissenidae</taxon>
        <taxon>Dreissena</taxon>
    </lineage>
</organism>
<keyword evidence="3" id="KW-1185">Reference proteome</keyword>
<comment type="caution">
    <text evidence="2">The sequence shown here is derived from an EMBL/GenBank/DDBJ whole genome shotgun (WGS) entry which is preliminary data.</text>
</comment>
<accession>A0A9D4BM40</accession>
<dbReference type="EMBL" id="JAIWYP010000015">
    <property type="protein sequence ID" value="KAH3701104.1"/>
    <property type="molecule type" value="Genomic_DNA"/>
</dbReference>
<evidence type="ECO:0000256" key="1">
    <source>
        <dbReference type="SAM" id="MobiDB-lite"/>
    </source>
</evidence>
<sequence length="148" mass="16289">MPSLPAKETTSENIDFNEASRVQKEALGGIRVLSESQMWTHLSASAREKLIRGESQVEKKNVPNADSYKYALRKFNKPLRSHSTYEITDASRASVKYGADIKKNTALLLGDLKGTQSTVIPNTNKSDRSQVGAHSRHSSGVSEEVISK</sequence>
<evidence type="ECO:0000313" key="2">
    <source>
        <dbReference type="EMBL" id="KAH3701104.1"/>
    </source>
</evidence>
<feature type="region of interest" description="Disordered" evidence="1">
    <location>
        <begin position="116"/>
        <end position="148"/>
    </location>
</feature>
<dbReference type="Proteomes" id="UP000828390">
    <property type="component" value="Unassembled WGS sequence"/>
</dbReference>
<proteinExistence type="predicted"/>